<reference evidence="3 4" key="1">
    <citation type="journal article" date="2014" name="BMC Biol.">
        <title>A comprehensive evaluation of rodent malaria parasite genomes and gene expression.</title>
        <authorList>
            <person name="Otto T.D."/>
            <person name="Bohme U."/>
            <person name="Jackson A.P."/>
            <person name="Hunt M."/>
            <person name="Franke-Fayard B."/>
            <person name="Hoeijmakers W.A."/>
            <person name="Religa A.A."/>
            <person name="Robertson L."/>
            <person name="Sanders M."/>
            <person name="Ogun S.A."/>
            <person name="Cunningham D."/>
            <person name="Erhart A."/>
            <person name="Billker O."/>
            <person name="Khan S.M."/>
            <person name="Stunnenberg H.G."/>
            <person name="Langhorne J."/>
            <person name="Holder A.A."/>
            <person name="Waters A.P."/>
            <person name="Newbold C.I."/>
            <person name="Pain A."/>
            <person name="Berriman M."/>
            <person name="Janse C.J."/>
        </authorList>
    </citation>
    <scope>NUCLEOTIDE SEQUENCE [LARGE SCALE GENOMIC DNA]</scope>
    <source>
        <strain evidence="3 4">AS</strain>
    </source>
</reference>
<dbReference type="KEGG" id="pcb:PCHAS_1335700"/>
<dbReference type="EMBL" id="LT608165">
    <property type="protein sequence ID" value="SCM08338.1"/>
    <property type="molecule type" value="Genomic_DNA"/>
</dbReference>
<dbReference type="Proteomes" id="UP000195489">
    <property type="component" value="Chromosome 13"/>
</dbReference>
<dbReference type="RefSeq" id="XP_016654598.1">
    <property type="nucleotide sequence ID" value="XM_016799287.1"/>
</dbReference>
<evidence type="ECO:0000313" key="5">
    <source>
        <dbReference type="Proteomes" id="UP000195489"/>
    </source>
</evidence>
<organism evidence="3 4">
    <name type="scientific">Plasmodium chabaudi chabaudi</name>
    <dbReference type="NCBI Taxonomy" id="31271"/>
    <lineage>
        <taxon>Eukaryota</taxon>
        <taxon>Sar</taxon>
        <taxon>Alveolata</taxon>
        <taxon>Apicomplexa</taxon>
        <taxon>Aconoidasida</taxon>
        <taxon>Haemosporida</taxon>
        <taxon>Plasmodiidae</taxon>
        <taxon>Plasmodium</taxon>
        <taxon>Plasmodium (Vinckeia)</taxon>
    </lineage>
</organism>
<name>A0A077TT46_PLACU</name>
<evidence type="ECO:0000313" key="4">
    <source>
        <dbReference type="Proteomes" id="UP000071118"/>
    </source>
</evidence>
<dbReference type="Proteomes" id="UP000071118">
    <property type="component" value="Chromosome 13"/>
</dbReference>
<gene>
    <name evidence="1" type="ORF">PCHAJ_000384100</name>
    <name evidence="3" type="ORF">PCHAS_1335700</name>
    <name evidence="2" type="ORF">PCHCB_000387300</name>
</gene>
<dbReference type="OrthoDB" id="368496at2759"/>
<dbReference type="AlphaFoldDB" id="A0A077TT46"/>
<dbReference type="EMBL" id="LT608179">
    <property type="protein sequence ID" value="SCM05020.1"/>
    <property type="molecule type" value="Genomic_DNA"/>
</dbReference>
<evidence type="ECO:0000313" key="1">
    <source>
        <dbReference type="EMBL" id="SCM05020.1"/>
    </source>
</evidence>
<dbReference type="EMBL" id="LK022890">
    <property type="protein sequence ID" value="VTZ70309.1"/>
    <property type="molecule type" value="Genomic_DNA"/>
</dbReference>
<evidence type="ECO:0000313" key="3">
    <source>
        <dbReference type="EMBL" id="VTZ70309.1"/>
    </source>
</evidence>
<dbReference type="GeneID" id="3489353"/>
<sequence>MSVNTITARNDFNEYKKCYESNLYTKNVNDVCSKELEKAIGTTTSIISRECMAQTENLYKCFKHSFRLSFCDKDIIEKLKTCQSNVYKLITS</sequence>
<reference evidence="3" key="3">
    <citation type="submission" date="2019-05" db="EMBL/GenBank/DDBJ databases">
        <authorList>
            <consortium name="Pathogen Informatics"/>
        </authorList>
    </citation>
    <scope>NUCLEOTIDE SEQUENCE</scope>
    <source>
        <strain evidence="1 6">AJ</strain>
        <strain evidence="3">AS</strain>
        <strain evidence="2 5">CB</strain>
    </source>
</reference>
<dbReference type="VEuPathDB" id="PlasmoDB:PCHAS_1335700"/>
<accession>A0A077TT46</accession>
<dbReference type="Proteomes" id="UP000507163">
    <property type="component" value="Chromosome 13"/>
</dbReference>
<reference evidence="3" key="2">
    <citation type="submission" date="2014-05" db="EMBL/GenBank/DDBJ databases">
        <authorList>
            <person name="Aslett M.A."/>
            <person name="De Silva N."/>
        </authorList>
    </citation>
    <scope>NUCLEOTIDE SEQUENCE</scope>
    <source>
        <strain evidence="3">AS</strain>
    </source>
</reference>
<evidence type="ECO:0000313" key="2">
    <source>
        <dbReference type="EMBL" id="SCM08338.1"/>
    </source>
</evidence>
<protein>
    <submittedName>
        <fullName evidence="3">Uncharacterized protein</fullName>
    </submittedName>
</protein>
<keyword evidence="4" id="KW-1185">Reference proteome</keyword>
<evidence type="ECO:0000313" key="6">
    <source>
        <dbReference type="Proteomes" id="UP000507163"/>
    </source>
</evidence>
<proteinExistence type="predicted"/>